<proteinExistence type="predicted"/>
<name>A0ABD0LN48_9CAEN</name>
<feature type="non-terminal residue" evidence="2">
    <location>
        <position position="1"/>
    </location>
</feature>
<accession>A0ABD0LN48</accession>
<dbReference type="EMBL" id="JACVVK020000034">
    <property type="protein sequence ID" value="KAK7500945.1"/>
    <property type="molecule type" value="Genomic_DNA"/>
</dbReference>
<evidence type="ECO:0000313" key="2">
    <source>
        <dbReference type="EMBL" id="KAK7500945.1"/>
    </source>
</evidence>
<protein>
    <submittedName>
        <fullName evidence="2">Uncharacterized protein</fullName>
    </submittedName>
</protein>
<sequence length="94" mass="10576">RRVMQEKSREGEQPQPTQTVAFRIPIASSGDYNLEDQPQPLFYFFLNSVTNHPNDDSCLMLVRAVIKTADGLKPGLIQLPKTRPPTHRVFGLGV</sequence>
<feature type="region of interest" description="Disordered" evidence="1">
    <location>
        <begin position="1"/>
        <end position="22"/>
    </location>
</feature>
<dbReference type="AlphaFoldDB" id="A0ABD0LN48"/>
<organism evidence="2 3">
    <name type="scientific">Batillaria attramentaria</name>
    <dbReference type="NCBI Taxonomy" id="370345"/>
    <lineage>
        <taxon>Eukaryota</taxon>
        <taxon>Metazoa</taxon>
        <taxon>Spiralia</taxon>
        <taxon>Lophotrochozoa</taxon>
        <taxon>Mollusca</taxon>
        <taxon>Gastropoda</taxon>
        <taxon>Caenogastropoda</taxon>
        <taxon>Sorbeoconcha</taxon>
        <taxon>Cerithioidea</taxon>
        <taxon>Batillariidae</taxon>
        <taxon>Batillaria</taxon>
    </lineage>
</organism>
<evidence type="ECO:0000256" key="1">
    <source>
        <dbReference type="SAM" id="MobiDB-lite"/>
    </source>
</evidence>
<keyword evidence="3" id="KW-1185">Reference proteome</keyword>
<reference evidence="2 3" key="1">
    <citation type="journal article" date="2023" name="Sci. Data">
        <title>Genome assembly of the Korean intertidal mud-creeper Batillaria attramentaria.</title>
        <authorList>
            <person name="Patra A.K."/>
            <person name="Ho P.T."/>
            <person name="Jun S."/>
            <person name="Lee S.J."/>
            <person name="Kim Y."/>
            <person name="Won Y.J."/>
        </authorList>
    </citation>
    <scope>NUCLEOTIDE SEQUENCE [LARGE SCALE GENOMIC DNA]</scope>
    <source>
        <strain evidence="2">Wonlab-2016</strain>
    </source>
</reference>
<comment type="caution">
    <text evidence="2">The sequence shown here is derived from an EMBL/GenBank/DDBJ whole genome shotgun (WGS) entry which is preliminary data.</text>
</comment>
<gene>
    <name evidence="2" type="ORF">BaRGS_00007825</name>
</gene>
<evidence type="ECO:0000313" key="3">
    <source>
        <dbReference type="Proteomes" id="UP001519460"/>
    </source>
</evidence>
<feature type="compositionally biased region" description="Basic and acidic residues" evidence="1">
    <location>
        <begin position="1"/>
        <end position="12"/>
    </location>
</feature>
<dbReference type="Proteomes" id="UP001519460">
    <property type="component" value="Unassembled WGS sequence"/>
</dbReference>